<evidence type="ECO:0000256" key="8">
    <source>
        <dbReference type="ARBA" id="ARBA00025164"/>
    </source>
</evidence>
<feature type="domain" description="Nudix hydrolase" evidence="13">
    <location>
        <begin position="51"/>
        <end position="194"/>
    </location>
</feature>
<dbReference type="InterPro" id="IPR000086">
    <property type="entry name" value="NUDIX_hydrolase_dom"/>
</dbReference>
<dbReference type="EC" id="3.6.1.13" evidence="3"/>
<dbReference type="PANTHER" id="PTHR11839">
    <property type="entry name" value="UDP/ADP-SUGAR PYROPHOSPHATASE"/>
    <property type="match status" value="1"/>
</dbReference>
<accession>A0ABN0XDS8</accession>
<evidence type="ECO:0000256" key="3">
    <source>
        <dbReference type="ARBA" id="ARBA00012453"/>
    </source>
</evidence>
<gene>
    <name evidence="14" type="primary">nudF</name>
    <name evidence="14" type="ORF">GCM10009092_27150</name>
</gene>
<evidence type="ECO:0000256" key="6">
    <source>
        <dbReference type="ARBA" id="ARBA00022801"/>
    </source>
</evidence>
<evidence type="ECO:0000256" key="4">
    <source>
        <dbReference type="ARBA" id="ARBA00013297"/>
    </source>
</evidence>
<evidence type="ECO:0000313" key="15">
    <source>
        <dbReference type="Proteomes" id="UP001501757"/>
    </source>
</evidence>
<reference evidence="14 15" key="1">
    <citation type="journal article" date="2019" name="Int. J. Syst. Evol. Microbiol.">
        <title>The Global Catalogue of Microorganisms (GCM) 10K type strain sequencing project: providing services to taxonomists for standard genome sequencing and annotation.</title>
        <authorList>
            <consortium name="The Broad Institute Genomics Platform"/>
            <consortium name="The Broad Institute Genome Sequencing Center for Infectious Disease"/>
            <person name="Wu L."/>
            <person name="Ma J."/>
        </authorList>
    </citation>
    <scope>NUCLEOTIDE SEQUENCE [LARGE SCALE GENOMIC DNA]</scope>
    <source>
        <strain evidence="14 15">JCM 13378</strain>
    </source>
</reference>
<dbReference type="Proteomes" id="UP001501757">
    <property type="component" value="Unassembled WGS sequence"/>
</dbReference>
<evidence type="ECO:0000256" key="1">
    <source>
        <dbReference type="ARBA" id="ARBA00001946"/>
    </source>
</evidence>
<evidence type="ECO:0000256" key="10">
    <source>
        <dbReference type="ARBA" id="ARBA00030308"/>
    </source>
</evidence>
<dbReference type="InterPro" id="IPR015797">
    <property type="entry name" value="NUDIX_hydrolase-like_dom_sf"/>
</dbReference>
<organism evidence="14 15">
    <name type="scientific">Bowmanella denitrificans</name>
    <dbReference type="NCBI Taxonomy" id="366582"/>
    <lineage>
        <taxon>Bacteria</taxon>
        <taxon>Pseudomonadati</taxon>
        <taxon>Pseudomonadota</taxon>
        <taxon>Gammaproteobacteria</taxon>
        <taxon>Alteromonadales</taxon>
        <taxon>Alteromonadaceae</taxon>
        <taxon>Bowmanella</taxon>
    </lineage>
</organism>
<name>A0ABN0XDS8_9ALTE</name>
<dbReference type="NCBIfam" id="TIGR00052">
    <property type="entry name" value="nudix-type nucleoside diphosphatase, YffH/AdpP family"/>
    <property type="match status" value="1"/>
</dbReference>
<evidence type="ECO:0000256" key="11">
    <source>
        <dbReference type="ARBA" id="ARBA00033056"/>
    </source>
</evidence>
<dbReference type="SUPFAM" id="SSF55811">
    <property type="entry name" value="Nudix"/>
    <property type="match status" value="1"/>
</dbReference>
<dbReference type="PROSITE" id="PS51462">
    <property type="entry name" value="NUDIX"/>
    <property type="match status" value="1"/>
</dbReference>
<keyword evidence="5" id="KW-0479">Metal-binding</keyword>
<keyword evidence="15" id="KW-1185">Reference proteome</keyword>
<dbReference type="Pfam" id="PF00293">
    <property type="entry name" value="NUDIX"/>
    <property type="match status" value="1"/>
</dbReference>
<evidence type="ECO:0000256" key="5">
    <source>
        <dbReference type="ARBA" id="ARBA00022723"/>
    </source>
</evidence>
<dbReference type="PROSITE" id="PS00893">
    <property type="entry name" value="NUDIX_BOX"/>
    <property type="match status" value="1"/>
</dbReference>
<evidence type="ECO:0000256" key="7">
    <source>
        <dbReference type="ARBA" id="ARBA00022842"/>
    </source>
</evidence>
<comment type="cofactor">
    <cofactor evidence="1">
        <name>Mg(2+)</name>
        <dbReference type="ChEBI" id="CHEBI:18420"/>
    </cofactor>
</comment>
<comment type="caution">
    <text evidence="14">The sequence shown here is derived from an EMBL/GenBank/DDBJ whole genome shotgun (WGS) entry which is preliminary data.</text>
</comment>
<dbReference type="CDD" id="cd24155">
    <property type="entry name" value="NUDIX_ADPRase"/>
    <property type="match status" value="1"/>
</dbReference>
<dbReference type="Gene3D" id="3.90.79.10">
    <property type="entry name" value="Nucleoside Triphosphate Pyrophosphohydrolase"/>
    <property type="match status" value="1"/>
</dbReference>
<comment type="similarity">
    <text evidence="2">Belongs to the Nudix hydrolase family. NudF subfamily.</text>
</comment>
<comment type="catalytic activity">
    <reaction evidence="12">
        <text>ADP-D-ribose + H2O = D-ribose 5-phosphate + AMP + 2 H(+)</text>
        <dbReference type="Rhea" id="RHEA:10412"/>
        <dbReference type="ChEBI" id="CHEBI:15377"/>
        <dbReference type="ChEBI" id="CHEBI:15378"/>
        <dbReference type="ChEBI" id="CHEBI:57967"/>
        <dbReference type="ChEBI" id="CHEBI:78346"/>
        <dbReference type="ChEBI" id="CHEBI:456215"/>
        <dbReference type="EC" id="3.6.1.13"/>
    </reaction>
</comment>
<comment type="function">
    <text evidence="8">Acts on ADP-mannose and ADP-glucose as well as ADP-ribose. Prevents glycogen biosynthesis. The reaction catalyzed by this enzyme is a limiting step of the gluconeogenic process.</text>
</comment>
<evidence type="ECO:0000259" key="13">
    <source>
        <dbReference type="PROSITE" id="PS51462"/>
    </source>
</evidence>
<keyword evidence="6" id="KW-0378">Hydrolase</keyword>
<sequence length="206" mass="23273">MKDFGVSCDDKVQMLDKQPLYKGFFTMLRYSFRHKLFAGGWSQILHREIFERGHAVAVLPYDPVSDEVVLIEQFRAGAMATSANPWLFECVAGIIDEGESPEQVCRREAMEEAGLQIGRLHPMLSYLSSPGGTTERLYLYIGECRAEQAQGVHGLAEEGEDIRVHRMPSAQALTMMENGQIDNAATLISLQWFALNKNKLIEQWCE</sequence>
<protein>
    <recommendedName>
        <fullName evidence="4">ADP-ribose pyrophosphatase</fullName>
        <ecNumber evidence="3">3.6.1.13</ecNumber>
    </recommendedName>
    <alternativeName>
        <fullName evidence="9">ADP-ribose diphosphatase</fullName>
    </alternativeName>
    <alternativeName>
        <fullName evidence="11">ADP-ribose phosphohydrolase</fullName>
    </alternativeName>
    <alternativeName>
        <fullName evidence="10">Adenosine diphosphoribose pyrophosphatase</fullName>
    </alternativeName>
</protein>
<evidence type="ECO:0000256" key="12">
    <source>
        <dbReference type="ARBA" id="ARBA00049546"/>
    </source>
</evidence>
<dbReference type="InterPro" id="IPR020084">
    <property type="entry name" value="NUDIX_hydrolase_CS"/>
</dbReference>
<proteinExistence type="inferred from homology"/>
<dbReference type="InterPro" id="IPR004385">
    <property type="entry name" value="NDP_pyrophosphatase"/>
</dbReference>
<evidence type="ECO:0000256" key="9">
    <source>
        <dbReference type="ARBA" id="ARBA00030162"/>
    </source>
</evidence>
<dbReference type="PANTHER" id="PTHR11839:SF5">
    <property type="entry name" value="ADP-RIBOSE PYROPHOSPHATASE"/>
    <property type="match status" value="1"/>
</dbReference>
<dbReference type="EMBL" id="BAAAEI010000015">
    <property type="protein sequence ID" value="GAA0361395.1"/>
    <property type="molecule type" value="Genomic_DNA"/>
</dbReference>
<evidence type="ECO:0000313" key="14">
    <source>
        <dbReference type="EMBL" id="GAA0361395.1"/>
    </source>
</evidence>
<keyword evidence="7" id="KW-0460">Magnesium</keyword>
<evidence type="ECO:0000256" key="2">
    <source>
        <dbReference type="ARBA" id="ARBA00007482"/>
    </source>
</evidence>
<dbReference type="NCBIfam" id="NF008003">
    <property type="entry name" value="PRK10729.1"/>
    <property type="match status" value="1"/>
</dbReference>